<keyword evidence="3" id="KW-1185">Reference proteome</keyword>
<feature type="region of interest" description="Disordered" evidence="1">
    <location>
        <begin position="64"/>
        <end position="86"/>
    </location>
</feature>
<comment type="caution">
    <text evidence="2">The sequence shown here is derived from an EMBL/GenBank/DDBJ whole genome shotgun (WGS) entry which is preliminary data.</text>
</comment>
<evidence type="ECO:0000313" key="2">
    <source>
        <dbReference type="EMBL" id="GBM57010.1"/>
    </source>
</evidence>
<dbReference type="Proteomes" id="UP000499080">
    <property type="component" value="Unassembled WGS sequence"/>
</dbReference>
<name>A0A4Y2GTC2_ARAVE</name>
<gene>
    <name evidence="2" type="ORF">AVEN_146038_1</name>
</gene>
<evidence type="ECO:0000256" key="1">
    <source>
        <dbReference type="SAM" id="MobiDB-lite"/>
    </source>
</evidence>
<protein>
    <submittedName>
        <fullName evidence="2">Uncharacterized protein</fullName>
    </submittedName>
</protein>
<evidence type="ECO:0000313" key="3">
    <source>
        <dbReference type="Proteomes" id="UP000499080"/>
    </source>
</evidence>
<accession>A0A4Y2GTC2</accession>
<dbReference type="AlphaFoldDB" id="A0A4Y2GTC2"/>
<organism evidence="2 3">
    <name type="scientific">Araneus ventricosus</name>
    <name type="common">Orbweaver spider</name>
    <name type="synonym">Epeira ventricosa</name>
    <dbReference type="NCBI Taxonomy" id="182803"/>
    <lineage>
        <taxon>Eukaryota</taxon>
        <taxon>Metazoa</taxon>
        <taxon>Ecdysozoa</taxon>
        <taxon>Arthropoda</taxon>
        <taxon>Chelicerata</taxon>
        <taxon>Arachnida</taxon>
        <taxon>Araneae</taxon>
        <taxon>Araneomorphae</taxon>
        <taxon>Entelegynae</taxon>
        <taxon>Araneoidea</taxon>
        <taxon>Araneidae</taxon>
        <taxon>Araneus</taxon>
    </lineage>
</organism>
<reference evidence="2 3" key="1">
    <citation type="journal article" date="2019" name="Sci. Rep.">
        <title>Orb-weaving spider Araneus ventricosus genome elucidates the spidroin gene catalogue.</title>
        <authorList>
            <person name="Kono N."/>
            <person name="Nakamura H."/>
            <person name="Ohtoshi R."/>
            <person name="Moran D.A.P."/>
            <person name="Shinohara A."/>
            <person name="Yoshida Y."/>
            <person name="Fujiwara M."/>
            <person name="Mori M."/>
            <person name="Tomita M."/>
            <person name="Arakawa K."/>
        </authorList>
    </citation>
    <scope>NUCLEOTIDE SEQUENCE [LARGE SCALE GENOMIC DNA]</scope>
</reference>
<dbReference type="EMBL" id="BGPR01001572">
    <property type="protein sequence ID" value="GBM57010.1"/>
    <property type="molecule type" value="Genomic_DNA"/>
</dbReference>
<proteinExistence type="predicted"/>
<sequence>MNTDENHIAKRWRMTKKRKARWLARQSQEFLYRIRAVHSAAYTRRNEAETPSQAQNCRKIHAEKQRLHIERKTPPQSRTRREVNVS</sequence>